<dbReference type="KEGG" id="pseb:EOK75_12955"/>
<dbReference type="Gene3D" id="3.40.50.11550">
    <property type="match status" value="1"/>
</dbReference>
<evidence type="ECO:0000313" key="3">
    <source>
        <dbReference type="EMBL" id="QCO56726.1"/>
    </source>
</evidence>
<feature type="domain" description="Haem-binding uptake Tiki superfamily ChaN" evidence="2">
    <location>
        <begin position="32"/>
        <end position="226"/>
    </location>
</feature>
<sequence length="272" mass="28140">MTHAFRLILAICALWGGMACGQAVTPADLPATAPADIVIIGELHDNPLHHLTQAELVARWSPAALVFEMLTPAQAAASVGRDRQDAVAMADALAWGGTGWPDYSLYHPIFAASGAAQIYGAALDRSDVRRAMTQGAAAVFGAEAAGFGLDMPLPVAEQSAREADQMAAHCDALPPEMLPGMVAAQRLRDAAFARTALEALAETGGPVVVITGSGHADKQRGIPAALAKAAPQASLFSIGQTESDPGVDAPYDAWIISDPTPREDPCAAFAKP</sequence>
<dbReference type="PROSITE" id="PS51257">
    <property type="entry name" value="PROKAR_LIPOPROTEIN"/>
    <property type="match status" value="1"/>
</dbReference>
<keyword evidence="4" id="KW-1185">Reference proteome</keyword>
<dbReference type="AlphaFoldDB" id="A0A4P8EIC4"/>
<dbReference type="SUPFAM" id="SSF159501">
    <property type="entry name" value="EreA/ChaN-like"/>
    <property type="match status" value="1"/>
</dbReference>
<evidence type="ECO:0000256" key="1">
    <source>
        <dbReference type="SAM" id="SignalP"/>
    </source>
</evidence>
<name>A0A4P8EIC4_9RHOB</name>
<evidence type="ECO:0000313" key="4">
    <source>
        <dbReference type="Proteomes" id="UP000298631"/>
    </source>
</evidence>
<organism evidence="3 4">
    <name type="scientific">Pseudorhodobacter turbinis</name>
    <dbReference type="NCBI Taxonomy" id="2500533"/>
    <lineage>
        <taxon>Bacteria</taxon>
        <taxon>Pseudomonadati</taxon>
        <taxon>Pseudomonadota</taxon>
        <taxon>Alphaproteobacteria</taxon>
        <taxon>Rhodobacterales</taxon>
        <taxon>Paracoccaceae</taxon>
        <taxon>Pseudorhodobacter</taxon>
    </lineage>
</organism>
<keyword evidence="3" id="KW-0614">Plasmid</keyword>
<dbReference type="CDD" id="cd14727">
    <property type="entry name" value="ChanN-like"/>
    <property type="match status" value="1"/>
</dbReference>
<feature type="signal peptide" evidence="1">
    <location>
        <begin position="1"/>
        <end position="21"/>
    </location>
</feature>
<evidence type="ECO:0000259" key="2">
    <source>
        <dbReference type="Pfam" id="PF04187"/>
    </source>
</evidence>
<dbReference type="Gene3D" id="1.10.8.760">
    <property type="entry name" value="Haem-binding uptake, Tiki superfamily, ChaN, domain 2"/>
    <property type="match status" value="1"/>
</dbReference>
<geneLocation type="plasmid" evidence="3 4">
    <name>unnamed1</name>
</geneLocation>
<accession>A0A4P8EIC4</accession>
<gene>
    <name evidence="3" type="ORF">EOK75_12955</name>
</gene>
<protein>
    <recommendedName>
        <fullName evidence="2">Haem-binding uptake Tiki superfamily ChaN domain-containing protein</fullName>
    </recommendedName>
</protein>
<dbReference type="RefSeq" id="WP_137194505.1">
    <property type="nucleotide sequence ID" value="NZ_CP039965.1"/>
</dbReference>
<dbReference type="Pfam" id="PF04187">
    <property type="entry name" value="Cofac_haem_bdg"/>
    <property type="match status" value="1"/>
</dbReference>
<proteinExistence type="predicted"/>
<feature type="chain" id="PRO_5020616729" description="Haem-binding uptake Tiki superfamily ChaN domain-containing protein" evidence="1">
    <location>
        <begin position="22"/>
        <end position="272"/>
    </location>
</feature>
<dbReference type="EMBL" id="CP039965">
    <property type="protein sequence ID" value="QCO56726.1"/>
    <property type="molecule type" value="Genomic_DNA"/>
</dbReference>
<dbReference type="OrthoDB" id="9795827at2"/>
<keyword evidence="1" id="KW-0732">Signal</keyword>
<dbReference type="InterPro" id="IPR007314">
    <property type="entry name" value="Cofac_haem-bd_dom"/>
</dbReference>
<reference evidence="3 4" key="1">
    <citation type="submission" date="2019-05" db="EMBL/GenBank/DDBJ databases">
        <title>Pseudorhodobacter turbinis sp. nov., isolated from the gut of the Korean turban shell.</title>
        <authorList>
            <person name="Jeong Y.-S."/>
            <person name="Kang W.-R."/>
            <person name="Bae J.-W."/>
        </authorList>
    </citation>
    <scope>NUCLEOTIDE SEQUENCE [LARGE SCALE GENOMIC DNA]</scope>
    <source>
        <strain evidence="3 4">S12M18</strain>
        <plasmid evidence="3 4">unnamed1</plasmid>
    </source>
</reference>
<dbReference type="Proteomes" id="UP000298631">
    <property type="component" value="Plasmid unnamed1"/>
</dbReference>